<comment type="subcellular location">
    <subcellularLocation>
        <location evidence="1">Mitochondrion inner membrane</location>
        <topology evidence="1">Multi-pass membrane protein</topology>
    </subcellularLocation>
</comment>
<evidence type="ECO:0000256" key="5">
    <source>
        <dbReference type="ARBA" id="ARBA00022737"/>
    </source>
</evidence>
<dbReference type="PANTHER" id="PTHR46131:SF1">
    <property type="entry name" value="SD08549P"/>
    <property type="match status" value="1"/>
</dbReference>
<reference evidence="14" key="1">
    <citation type="submission" date="2025-08" db="UniProtKB">
        <authorList>
            <consortium name="RefSeq"/>
        </authorList>
    </citation>
    <scope>IDENTIFICATION</scope>
    <source>
        <tissue evidence="14">Muscle</tissue>
    </source>
</reference>
<protein>
    <submittedName>
        <fullName evidence="14">Solute carrier family 25 member 51-like</fullName>
    </submittedName>
</protein>
<dbReference type="InterPro" id="IPR023395">
    <property type="entry name" value="MCP_dom_sf"/>
</dbReference>
<feature type="repeat" description="Solcar" evidence="10">
    <location>
        <begin position="31"/>
        <end position="111"/>
    </location>
</feature>
<dbReference type="SUPFAM" id="SSF103506">
    <property type="entry name" value="Mitochondrial carrier"/>
    <property type="match status" value="1"/>
</dbReference>
<dbReference type="PANTHER" id="PTHR46131">
    <property type="entry name" value="SD08549P"/>
    <property type="match status" value="1"/>
</dbReference>
<evidence type="ECO:0000313" key="14">
    <source>
        <dbReference type="RefSeq" id="XP_013791727.1"/>
    </source>
</evidence>
<sequence>MAATAQTCVTSDLHGRHLSIPQSLHSSVSHHEDFKEFFCGWGAAFINISLTFPINKVIFRQMLDGVHMYAAVQQLKLDGLHYLYRGCLPPLIQKTVSVSIMFGTYNEYSRYIRHNVPSVSPFVCLSISAVLAGTTEALLMPFERIQTLLQDRQYHNRFHNTFHALWEIKKFGVKEYFRGLTPILIRNGFSNMLFFEFRGKIKEKLPPSQTCFGRILKDFISGAVVGALISTLFYPVNVIKAKMQVQCGTRFLSFSEAFALTYYERGCSLRKLFYGVHVNYTRAFVSWGIINASYEFLKKLLY</sequence>
<dbReference type="PROSITE" id="PS50920">
    <property type="entry name" value="SOLCAR"/>
    <property type="match status" value="3"/>
</dbReference>
<organism evidence="13 14">
    <name type="scientific">Limulus polyphemus</name>
    <name type="common">Atlantic horseshoe crab</name>
    <dbReference type="NCBI Taxonomy" id="6850"/>
    <lineage>
        <taxon>Eukaryota</taxon>
        <taxon>Metazoa</taxon>
        <taxon>Ecdysozoa</taxon>
        <taxon>Arthropoda</taxon>
        <taxon>Chelicerata</taxon>
        <taxon>Merostomata</taxon>
        <taxon>Xiphosura</taxon>
        <taxon>Limulidae</taxon>
        <taxon>Limulus</taxon>
    </lineage>
</organism>
<gene>
    <name evidence="14" type="primary">LOC106475596</name>
</gene>
<dbReference type="GeneID" id="106475596"/>
<evidence type="ECO:0000256" key="3">
    <source>
        <dbReference type="ARBA" id="ARBA00022448"/>
    </source>
</evidence>
<dbReference type="InterPro" id="IPR018108">
    <property type="entry name" value="MCP_transmembrane"/>
</dbReference>
<keyword evidence="3 11" id="KW-0813">Transport</keyword>
<evidence type="ECO:0000256" key="1">
    <source>
        <dbReference type="ARBA" id="ARBA00004448"/>
    </source>
</evidence>
<feature type="repeat" description="Solcar" evidence="10">
    <location>
        <begin position="213"/>
        <end position="300"/>
    </location>
</feature>
<keyword evidence="8" id="KW-0496">Mitochondrion</keyword>
<evidence type="ECO:0000256" key="8">
    <source>
        <dbReference type="ARBA" id="ARBA00023128"/>
    </source>
</evidence>
<evidence type="ECO:0000256" key="10">
    <source>
        <dbReference type="PROSITE-ProRule" id="PRU00282"/>
    </source>
</evidence>
<evidence type="ECO:0000313" key="13">
    <source>
        <dbReference type="Proteomes" id="UP000694941"/>
    </source>
</evidence>
<evidence type="ECO:0000256" key="6">
    <source>
        <dbReference type="ARBA" id="ARBA00022792"/>
    </source>
</evidence>
<keyword evidence="9 10" id="KW-0472">Membrane</keyword>
<evidence type="ECO:0000256" key="11">
    <source>
        <dbReference type="RuleBase" id="RU000488"/>
    </source>
</evidence>
<dbReference type="Proteomes" id="UP000694941">
    <property type="component" value="Unplaced"/>
</dbReference>
<keyword evidence="5" id="KW-0677">Repeat</keyword>
<dbReference type="Pfam" id="PF00153">
    <property type="entry name" value="Mito_carr"/>
    <property type="match status" value="3"/>
</dbReference>
<evidence type="ECO:0000256" key="4">
    <source>
        <dbReference type="ARBA" id="ARBA00022692"/>
    </source>
</evidence>
<name>A0ABM1BZS0_LIMPO</name>
<feature type="repeat" description="Solcar" evidence="10">
    <location>
        <begin position="120"/>
        <end position="204"/>
    </location>
</feature>
<evidence type="ECO:0000256" key="2">
    <source>
        <dbReference type="ARBA" id="ARBA00006375"/>
    </source>
</evidence>
<keyword evidence="7 12" id="KW-1133">Transmembrane helix</keyword>
<dbReference type="Gene3D" id="1.50.40.10">
    <property type="entry name" value="Mitochondrial carrier domain"/>
    <property type="match status" value="1"/>
</dbReference>
<accession>A0ABM1BZS0</accession>
<dbReference type="InterPro" id="IPR052465">
    <property type="entry name" value="Mito_NAD+_Carrier"/>
</dbReference>
<evidence type="ECO:0000256" key="9">
    <source>
        <dbReference type="ARBA" id="ARBA00023136"/>
    </source>
</evidence>
<feature type="transmembrane region" description="Helical" evidence="12">
    <location>
        <begin position="219"/>
        <end position="236"/>
    </location>
</feature>
<proteinExistence type="inferred from homology"/>
<evidence type="ECO:0000256" key="12">
    <source>
        <dbReference type="SAM" id="Phobius"/>
    </source>
</evidence>
<dbReference type="RefSeq" id="XP_013791727.1">
    <property type="nucleotide sequence ID" value="XM_013936273.2"/>
</dbReference>
<keyword evidence="13" id="KW-1185">Reference proteome</keyword>
<keyword evidence="6" id="KW-0999">Mitochondrion inner membrane</keyword>
<comment type="similarity">
    <text evidence="2 11">Belongs to the mitochondrial carrier (TC 2.A.29) family.</text>
</comment>
<keyword evidence="4 10" id="KW-0812">Transmembrane</keyword>
<evidence type="ECO:0000256" key="7">
    <source>
        <dbReference type="ARBA" id="ARBA00022989"/>
    </source>
</evidence>